<evidence type="ECO:0000256" key="1">
    <source>
        <dbReference type="SAM" id="MobiDB-lite"/>
    </source>
</evidence>
<feature type="compositionally biased region" description="Low complexity" evidence="1">
    <location>
        <begin position="294"/>
        <end position="320"/>
    </location>
</feature>
<dbReference type="SUPFAM" id="SSF54197">
    <property type="entry name" value="HIT-like"/>
    <property type="match status" value="1"/>
</dbReference>
<name>A0A418MR08_9ACTN</name>
<feature type="region of interest" description="Disordered" evidence="1">
    <location>
        <begin position="224"/>
        <end position="388"/>
    </location>
</feature>
<dbReference type="EMBL" id="QXEC01000020">
    <property type="protein sequence ID" value="RIV36406.1"/>
    <property type="molecule type" value="Genomic_DNA"/>
</dbReference>
<dbReference type="OrthoDB" id="3867598at2"/>
<dbReference type="InterPro" id="IPR036265">
    <property type="entry name" value="HIT-like_sf"/>
</dbReference>
<proteinExistence type="predicted"/>
<dbReference type="Proteomes" id="UP000283832">
    <property type="component" value="Unassembled WGS sequence"/>
</dbReference>
<evidence type="ECO:0000313" key="3">
    <source>
        <dbReference type="Proteomes" id="UP000283832"/>
    </source>
</evidence>
<feature type="compositionally biased region" description="Polar residues" evidence="1">
    <location>
        <begin position="239"/>
        <end position="248"/>
    </location>
</feature>
<reference evidence="2 3" key="1">
    <citation type="submission" date="2018-08" db="EMBL/GenBank/DDBJ databases">
        <title>Jishengella sp. nov., isolated from a root of Azadirachta indica A. Juss. var. siamensis Valenton.</title>
        <authorList>
            <person name="Kuncharoen N."/>
            <person name="Tanasupawat S."/>
            <person name="Kudo T."/>
            <person name="Ohkuma M."/>
        </authorList>
    </citation>
    <scope>NUCLEOTIDE SEQUENCE [LARGE SCALE GENOMIC DNA]</scope>
    <source>
        <strain evidence="2 3">AZ1-13</strain>
    </source>
</reference>
<feature type="compositionally biased region" description="Low complexity" evidence="1">
    <location>
        <begin position="329"/>
        <end position="388"/>
    </location>
</feature>
<dbReference type="Gene3D" id="3.30.428.10">
    <property type="entry name" value="HIT-like"/>
    <property type="match status" value="1"/>
</dbReference>
<comment type="caution">
    <text evidence="2">The sequence shown here is derived from an EMBL/GenBank/DDBJ whole genome shotgun (WGS) entry which is preliminary data.</text>
</comment>
<evidence type="ECO:0008006" key="4">
    <source>
        <dbReference type="Google" id="ProtNLM"/>
    </source>
</evidence>
<evidence type="ECO:0000313" key="2">
    <source>
        <dbReference type="EMBL" id="RIV36406.1"/>
    </source>
</evidence>
<protein>
    <recommendedName>
        <fullName evidence="4">HIT family protein</fullName>
    </recommendedName>
</protein>
<dbReference type="AlphaFoldDB" id="A0A418MR08"/>
<sequence>MPDTPPSVPDFTQWPSFPFEGDLRVKQLDDPVPVEPPRKGEGNRECTACQAPDDAYIWVGERWRVRAMDRPTGLPMVLILESRSHLDLGDLPNLLAAELGVMTVRLERAIRSLDGVARVHVSRWGDGSAHLHMWFLARPYGRLQLRGTFLSLWDSILPPISEEQWRENLALVAAWLAEFGGRPLAEPPRIQWQAPSSLAAQSAAPEQVSTSEGASLLDVIGETAEPPELSSEVKVAAENSASDTSSGTVPRRGEAASTAGNTADRLAAPTSEPASQTSTAPPTGRPQPTPEGVSPDQAAAASPAATPGAGPGRPAQAERGAGTEESTTAAEGQVEAAEKAAAATVGGVATPGGAPASDASAGPSSAAPRPAPDAASGSAGPADRPTGA</sequence>
<keyword evidence="3" id="KW-1185">Reference proteome</keyword>
<feature type="compositionally biased region" description="Polar residues" evidence="1">
    <location>
        <begin position="272"/>
        <end position="281"/>
    </location>
</feature>
<gene>
    <name evidence="2" type="ORF">D2L64_19770</name>
</gene>
<organism evidence="2 3">
    <name type="scientific">Micromonospora radicis</name>
    <dbReference type="NCBI Taxonomy" id="1894971"/>
    <lineage>
        <taxon>Bacteria</taxon>
        <taxon>Bacillati</taxon>
        <taxon>Actinomycetota</taxon>
        <taxon>Actinomycetes</taxon>
        <taxon>Micromonosporales</taxon>
        <taxon>Micromonosporaceae</taxon>
        <taxon>Micromonospora</taxon>
    </lineage>
</organism>
<accession>A0A418MR08</accession>